<dbReference type="Proteomes" id="UP000762676">
    <property type="component" value="Unassembled WGS sequence"/>
</dbReference>
<reference evidence="2 3" key="1">
    <citation type="journal article" date="2021" name="Elife">
        <title>Chloroplast acquisition without the gene transfer in kleptoplastic sea slugs, Plakobranchus ocellatus.</title>
        <authorList>
            <person name="Maeda T."/>
            <person name="Takahashi S."/>
            <person name="Yoshida T."/>
            <person name="Shimamura S."/>
            <person name="Takaki Y."/>
            <person name="Nagai Y."/>
            <person name="Toyoda A."/>
            <person name="Suzuki Y."/>
            <person name="Arimoto A."/>
            <person name="Ishii H."/>
            <person name="Satoh N."/>
            <person name="Nishiyama T."/>
            <person name="Hasebe M."/>
            <person name="Maruyama T."/>
            <person name="Minagawa J."/>
            <person name="Obokata J."/>
            <person name="Shigenobu S."/>
        </authorList>
    </citation>
    <scope>NUCLEOTIDE SEQUENCE [LARGE SCALE GENOMIC DNA]</scope>
</reference>
<protein>
    <recommendedName>
        <fullName evidence="4">Secreted protein</fullName>
    </recommendedName>
</protein>
<keyword evidence="3" id="KW-1185">Reference proteome</keyword>
<feature type="compositionally biased region" description="Basic and acidic residues" evidence="1">
    <location>
        <begin position="133"/>
        <end position="143"/>
    </location>
</feature>
<dbReference type="AlphaFoldDB" id="A0AAV4HJK9"/>
<comment type="caution">
    <text evidence="2">The sequence shown here is derived from an EMBL/GenBank/DDBJ whole genome shotgun (WGS) entry which is preliminary data.</text>
</comment>
<name>A0AAV4HJK9_9GAST</name>
<evidence type="ECO:0000313" key="3">
    <source>
        <dbReference type="Proteomes" id="UP000762676"/>
    </source>
</evidence>
<evidence type="ECO:0000256" key="1">
    <source>
        <dbReference type="SAM" id="MobiDB-lite"/>
    </source>
</evidence>
<evidence type="ECO:0008006" key="4">
    <source>
        <dbReference type="Google" id="ProtNLM"/>
    </source>
</evidence>
<evidence type="ECO:0000313" key="2">
    <source>
        <dbReference type="EMBL" id="GFR98066.1"/>
    </source>
</evidence>
<feature type="region of interest" description="Disordered" evidence="1">
    <location>
        <begin position="124"/>
        <end position="143"/>
    </location>
</feature>
<sequence length="143" mass="17080">MDRFDFRPKCWVFQRVFYVVLTLGSSVDCSNVFSTFPNRLFSYRHKQSLRCKLLRPPKSWAHKTETNSTENLRANVTFEPTLFGWRLGTVRERFSLSNRSQRIKTLTSAWENIESWLQRNVKENRKGKKPKLTQKDTNMHTYV</sequence>
<dbReference type="EMBL" id="BMAT01012721">
    <property type="protein sequence ID" value="GFR98066.1"/>
    <property type="molecule type" value="Genomic_DNA"/>
</dbReference>
<accession>A0AAV4HJK9</accession>
<proteinExistence type="predicted"/>
<organism evidence="2 3">
    <name type="scientific">Elysia marginata</name>
    <dbReference type="NCBI Taxonomy" id="1093978"/>
    <lineage>
        <taxon>Eukaryota</taxon>
        <taxon>Metazoa</taxon>
        <taxon>Spiralia</taxon>
        <taxon>Lophotrochozoa</taxon>
        <taxon>Mollusca</taxon>
        <taxon>Gastropoda</taxon>
        <taxon>Heterobranchia</taxon>
        <taxon>Euthyneura</taxon>
        <taxon>Panpulmonata</taxon>
        <taxon>Sacoglossa</taxon>
        <taxon>Placobranchoidea</taxon>
        <taxon>Plakobranchidae</taxon>
        <taxon>Elysia</taxon>
    </lineage>
</organism>
<gene>
    <name evidence="2" type="ORF">ElyMa_006340700</name>
</gene>